<feature type="domain" description="DUF4143" evidence="3">
    <location>
        <begin position="257"/>
        <end position="414"/>
    </location>
</feature>
<dbReference type="Proteomes" id="UP001209486">
    <property type="component" value="Unassembled WGS sequence"/>
</dbReference>
<keyword evidence="4" id="KW-0547">Nucleotide-binding</keyword>
<dbReference type="InterPro" id="IPR025420">
    <property type="entry name" value="DUF4143"/>
</dbReference>
<dbReference type="RefSeq" id="WP_169770447.1">
    <property type="nucleotide sequence ID" value="NZ_JABCUU010000024.1"/>
</dbReference>
<dbReference type="AlphaFoldDB" id="A0ABD4TZX8"/>
<dbReference type="Pfam" id="PF13173">
    <property type="entry name" value="AAA_14"/>
    <property type="match status" value="1"/>
</dbReference>
<gene>
    <name evidence="4" type="ORF">FYZ43_10090</name>
</gene>
<protein>
    <submittedName>
        <fullName evidence="4">ATP-binding protein</fullName>
    </submittedName>
</protein>
<evidence type="ECO:0000256" key="1">
    <source>
        <dbReference type="SAM" id="MobiDB-lite"/>
    </source>
</evidence>
<reference evidence="4 5" key="1">
    <citation type="submission" date="2019-08" db="EMBL/GenBank/DDBJ databases">
        <title>Comparison of rpoB and gyrB Sequences from Mobiluncus Species and Development of a Multiplex PCR Method for Clinical Detection of Mobiluncus curtisii and Mobiluncus mulieris.</title>
        <authorList>
            <person name="Yang L."/>
            <person name="Shen Y."/>
            <person name="Xu G."/>
            <person name="Shu L.-B."/>
            <person name="Hu J."/>
            <person name="Zhang R."/>
            <person name="Wang Y."/>
            <person name="Zhou H.-W."/>
            <person name="Zhang X."/>
        </authorList>
    </citation>
    <scope>NUCLEOTIDE SEQUENCE [LARGE SCALE GENOMIC DNA]</scope>
    <source>
        <strain evidence="4 5">M26</strain>
    </source>
</reference>
<dbReference type="EMBL" id="VSZY01000023">
    <property type="protein sequence ID" value="MCU9969721.1"/>
    <property type="molecule type" value="Genomic_DNA"/>
</dbReference>
<accession>A0ABD4TZX8</accession>
<dbReference type="PANTHER" id="PTHR43566:SF2">
    <property type="entry name" value="DUF4143 DOMAIN-CONTAINING PROTEIN"/>
    <property type="match status" value="1"/>
</dbReference>
<evidence type="ECO:0000259" key="3">
    <source>
        <dbReference type="Pfam" id="PF13635"/>
    </source>
</evidence>
<dbReference type="GO" id="GO:0005524">
    <property type="term" value="F:ATP binding"/>
    <property type="evidence" value="ECO:0007669"/>
    <property type="project" value="UniProtKB-KW"/>
</dbReference>
<organism evidence="4 5">
    <name type="scientific">Mobiluncus mulieris</name>
    <dbReference type="NCBI Taxonomy" id="2052"/>
    <lineage>
        <taxon>Bacteria</taxon>
        <taxon>Bacillati</taxon>
        <taxon>Actinomycetota</taxon>
        <taxon>Actinomycetes</taxon>
        <taxon>Actinomycetales</taxon>
        <taxon>Actinomycetaceae</taxon>
        <taxon>Mobiluncus</taxon>
    </lineage>
</organism>
<dbReference type="PANTHER" id="PTHR43566">
    <property type="entry name" value="CONSERVED PROTEIN"/>
    <property type="match status" value="1"/>
</dbReference>
<dbReference type="SUPFAM" id="SSF52540">
    <property type="entry name" value="P-loop containing nucleoside triphosphate hydrolases"/>
    <property type="match status" value="1"/>
</dbReference>
<feature type="region of interest" description="Disordered" evidence="1">
    <location>
        <begin position="1"/>
        <end position="23"/>
    </location>
</feature>
<evidence type="ECO:0000313" key="5">
    <source>
        <dbReference type="Proteomes" id="UP001209486"/>
    </source>
</evidence>
<name>A0ABD4TZX8_9ACTO</name>
<dbReference type="Pfam" id="PF13635">
    <property type="entry name" value="DUF4143"/>
    <property type="match status" value="1"/>
</dbReference>
<comment type="caution">
    <text evidence="4">The sequence shown here is derived from an EMBL/GenBank/DDBJ whole genome shotgun (WGS) entry which is preliminary data.</text>
</comment>
<proteinExistence type="predicted"/>
<evidence type="ECO:0000313" key="4">
    <source>
        <dbReference type="EMBL" id="MCU9969721.1"/>
    </source>
</evidence>
<dbReference type="InterPro" id="IPR027417">
    <property type="entry name" value="P-loop_NTPase"/>
</dbReference>
<dbReference type="InterPro" id="IPR041682">
    <property type="entry name" value="AAA_14"/>
</dbReference>
<feature type="domain" description="AAA" evidence="2">
    <location>
        <begin position="71"/>
        <end position="180"/>
    </location>
</feature>
<keyword evidence="4" id="KW-0067">ATP-binding</keyword>
<sequence length="466" mass="52417">MKRKAPHERKLSQGKNATREYLESQNQNRTTVRFVPFPSCDLYFRCHAVGMVYLQRAVDAVLARYIEELPALSIVGPRAVGKTETAKRFAKTIYRVDHEDEKALLQANPERICNAPQPVLLDEWQRFPSLIDVVRRDVDQDYSPGRYILTGSVMPGHKDGTHTGAGRITRVRMRPMTLFEREPQNTEVSFAALLSQNVTDAELGQTTPWQPYDYMLAICASGFPQITKLSPDLATTQLESYLQSIIDQDAPDSNYHLRRPEALMAWMRAYAAASATSTGYNEILKAATPAEANKPSRNSTNAYREFLTQIWILDPLPAWDTTFNPLTRLAKSPKHYLADPGLAATLLNLDADTLYDDPVMSGRLFESLAALTMRVIGQNLGLRAYHLRTQNGDHEIDIILRGTGKKLVAIEVKNQISVKDADCKHLQWFEAKAPQPLSAKIVLYAGKTAYRRKDGTYVIPLRLLGL</sequence>
<evidence type="ECO:0000259" key="2">
    <source>
        <dbReference type="Pfam" id="PF13173"/>
    </source>
</evidence>